<keyword evidence="5" id="KW-1185">Reference proteome</keyword>
<keyword evidence="1" id="KW-0175">Coiled coil</keyword>
<sequence length="323" mass="35493">MSHNRKLSFAIGAFISGALMLAFFAMLFFSGGRLFAQKEPVVMYFGGSVQGLQVGAPVKLKGVIIGEITDIRISFQESAASVFTTVEADLVLKRVTAQGREAGTQFLTEAIANGLRAQLNFQSLLTGLLYVELDFHPDVDALFKGVASDAIEIPTMATNFEQLSAKFQNINIESLVSNINTLAVRVTELVESGQIETTFEGAKRTLSSIEAAANNLNRELKTTSDELNAGLQDTRRLVNRLNQEVPNISNDLQASLDQLHQSLLSFDKAAKNIDHTFSEDSIVLNRLDRSLQDVSRAARALRQLSESLDAEPDALWRGREEER</sequence>
<dbReference type="HOGENOM" id="CLU_013850_2_1_6"/>
<dbReference type="InterPro" id="IPR052336">
    <property type="entry name" value="MlaD_Phospholipid_Transporter"/>
</dbReference>
<dbReference type="eggNOG" id="COG1463">
    <property type="taxonomic scope" value="Bacteria"/>
</dbReference>
<evidence type="ECO:0000256" key="2">
    <source>
        <dbReference type="SAM" id="Phobius"/>
    </source>
</evidence>
<dbReference type="OrthoDB" id="9806984at2"/>
<gene>
    <name evidence="4" type="ordered locus">M5M_09285</name>
</gene>
<keyword evidence="2" id="KW-0812">Transmembrane</keyword>
<dbReference type="Pfam" id="PF02470">
    <property type="entry name" value="MlaD"/>
    <property type="match status" value="1"/>
</dbReference>
<evidence type="ECO:0000259" key="3">
    <source>
        <dbReference type="Pfam" id="PF02470"/>
    </source>
</evidence>
<dbReference type="AlphaFoldDB" id="K4KYM2"/>
<proteinExistence type="predicted"/>
<dbReference type="Proteomes" id="UP000000466">
    <property type="component" value="Chromosome"/>
</dbReference>
<dbReference type="EMBL" id="CP003746">
    <property type="protein sequence ID" value="AFU99042.1"/>
    <property type="molecule type" value="Genomic_DNA"/>
</dbReference>
<dbReference type="PANTHER" id="PTHR33371:SF4">
    <property type="entry name" value="INTERMEMBRANE PHOSPHOLIPID TRANSPORT SYSTEM BINDING PROTEIN MLAD"/>
    <property type="match status" value="1"/>
</dbReference>
<dbReference type="STRING" id="1117647.M5M_09285"/>
<keyword evidence="2" id="KW-0472">Membrane</keyword>
<evidence type="ECO:0000313" key="5">
    <source>
        <dbReference type="Proteomes" id="UP000000466"/>
    </source>
</evidence>
<evidence type="ECO:0000313" key="4">
    <source>
        <dbReference type="EMBL" id="AFU99042.1"/>
    </source>
</evidence>
<dbReference type="PANTHER" id="PTHR33371">
    <property type="entry name" value="INTERMEMBRANE PHOSPHOLIPID TRANSPORT SYSTEM BINDING PROTEIN MLAD-RELATED"/>
    <property type="match status" value="1"/>
</dbReference>
<accession>K4KYM2</accession>
<dbReference type="KEGG" id="saga:M5M_09285"/>
<feature type="coiled-coil region" evidence="1">
    <location>
        <begin position="199"/>
        <end position="251"/>
    </location>
</feature>
<dbReference type="RefSeq" id="WP_015047206.1">
    <property type="nucleotide sequence ID" value="NC_018868.3"/>
</dbReference>
<organism evidence="4 5">
    <name type="scientific">Simiduia agarivorans (strain DSM 21679 / JCM 13881 / BCRC 17597 / SA1)</name>
    <dbReference type="NCBI Taxonomy" id="1117647"/>
    <lineage>
        <taxon>Bacteria</taxon>
        <taxon>Pseudomonadati</taxon>
        <taxon>Pseudomonadota</taxon>
        <taxon>Gammaproteobacteria</taxon>
        <taxon>Cellvibrionales</taxon>
        <taxon>Cellvibrionaceae</taxon>
        <taxon>Simiduia</taxon>
    </lineage>
</organism>
<protein>
    <recommendedName>
        <fullName evidence="3">Mce/MlaD domain-containing protein</fullName>
    </recommendedName>
</protein>
<keyword evidence="2" id="KW-1133">Transmembrane helix</keyword>
<name>K4KYM2_SIMAS</name>
<reference evidence="4 5" key="1">
    <citation type="journal article" date="2013" name="Genome Announc.">
        <title>Complete genome sequence of Simiduia agarivorans SA1(T), a marine bacterium able to degrade a variety of polysaccharides.</title>
        <authorList>
            <person name="Lin S.Y."/>
            <person name="Shieh W.Y."/>
            <person name="Chen J.S."/>
            <person name="Tang S.L."/>
        </authorList>
    </citation>
    <scope>NUCLEOTIDE SEQUENCE [LARGE SCALE GENOMIC DNA]</scope>
    <source>
        <strain evidence="5">DSM 21679 / JCM 13881 / BCRC 17597 / SA1</strain>
    </source>
</reference>
<evidence type="ECO:0000256" key="1">
    <source>
        <dbReference type="SAM" id="Coils"/>
    </source>
</evidence>
<feature type="domain" description="Mce/MlaD" evidence="3">
    <location>
        <begin position="39"/>
        <end position="135"/>
    </location>
</feature>
<dbReference type="InterPro" id="IPR003399">
    <property type="entry name" value="Mce/MlaD"/>
</dbReference>
<feature type="transmembrane region" description="Helical" evidence="2">
    <location>
        <begin position="7"/>
        <end position="29"/>
    </location>
</feature>